<dbReference type="PANTHER" id="PTHR31814">
    <property type="match status" value="1"/>
</dbReference>
<comment type="catalytic activity">
    <reaction evidence="12">
        <text>(R)-5-phosphomevalonate + ATP = (R)-5-diphosphomevalonate + ADP</text>
        <dbReference type="Rhea" id="RHEA:16341"/>
        <dbReference type="ChEBI" id="CHEBI:30616"/>
        <dbReference type="ChEBI" id="CHEBI:57557"/>
        <dbReference type="ChEBI" id="CHEBI:58146"/>
        <dbReference type="ChEBI" id="CHEBI:456216"/>
        <dbReference type="EC" id="2.7.4.2"/>
    </reaction>
    <physiologicalReaction direction="left-to-right" evidence="12">
        <dbReference type="Rhea" id="RHEA:16342"/>
    </physiologicalReaction>
</comment>
<evidence type="ECO:0000256" key="9">
    <source>
        <dbReference type="ARBA" id="ARBA00022955"/>
    </source>
</evidence>
<accession>A0A163M7T2</accession>
<dbReference type="GO" id="GO:0004631">
    <property type="term" value="F:phosphomevalonate kinase activity"/>
    <property type="evidence" value="ECO:0007669"/>
    <property type="project" value="UniProtKB-UniRule"/>
</dbReference>
<evidence type="ECO:0000256" key="4">
    <source>
        <dbReference type="ARBA" id="ARBA00022516"/>
    </source>
</evidence>
<organism evidence="16">
    <name type="scientific">Absidia glauca</name>
    <name type="common">Pin mould</name>
    <dbReference type="NCBI Taxonomy" id="4829"/>
    <lineage>
        <taxon>Eukaryota</taxon>
        <taxon>Fungi</taxon>
        <taxon>Fungi incertae sedis</taxon>
        <taxon>Mucoromycota</taxon>
        <taxon>Mucoromycotina</taxon>
        <taxon>Mucoromycetes</taxon>
        <taxon>Mucorales</taxon>
        <taxon>Cunninghamellaceae</taxon>
        <taxon>Absidia</taxon>
    </lineage>
</organism>
<evidence type="ECO:0000256" key="13">
    <source>
        <dbReference type="PIRNR" id="PIRNR017288"/>
    </source>
</evidence>
<keyword evidence="4 13" id="KW-0444">Lipid biosynthesis</keyword>
<evidence type="ECO:0000256" key="2">
    <source>
        <dbReference type="ARBA" id="ARBA00006495"/>
    </source>
</evidence>
<dbReference type="GO" id="GO:0005524">
    <property type="term" value="F:ATP binding"/>
    <property type="evidence" value="ECO:0007669"/>
    <property type="project" value="UniProtKB-UniRule"/>
</dbReference>
<dbReference type="InterPro" id="IPR014721">
    <property type="entry name" value="Ribsml_uS5_D2-typ_fold_subgr"/>
</dbReference>
<dbReference type="InterPro" id="IPR020568">
    <property type="entry name" value="Ribosomal_Su5_D2-typ_SF"/>
</dbReference>
<keyword evidence="10 13" id="KW-0443">Lipid metabolism</keyword>
<dbReference type="InterPro" id="IPR013750">
    <property type="entry name" value="GHMP_kinase_C_dom"/>
</dbReference>
<evidence type="ECO:0000313" key="17">
    <source>
        <dbReference type="Proteomes" id="UP000078561"/>
    </source>
</evidence>
<evidence type="ECO:0000256" key="12">
    <source>
        <dbReference type="ARBA" id="ARBA00029326"/>
    </source>
</evidence>
<dbReference type="PANTHER" id="PTHR31814:SF2">
    <property type="entry name" value="PHOSPHOMEVALONATE KINASE"/>
    <property type="match status" value="1"/>
</dbReference>
<dbReference type="InParanoid" id="A0A163M7T2"/>
<feature type="domain" description="GHMP kinase C-terminal" evidence="15">
    <location>
        <begin position="385"/>
        <end position="454"/>
    </location>
</feature>
<dbReference type="PIRSF" id="PIRSF017288">
    <property type="entry name" value="PMK_GHMP_euk"/>
    <property type="match status" value="1"/>
</dbReference>
<feature type="domain" description="GHMP kinase N-terminal" evidence="14">
    <location>
        <begin position="176"/>
        <end position="240"/>
    </location>
</feature>
<evidence type="ECO:0000256" key="11">
    <source>
        <dbReference type="ARBA" id="ARBA00023221"/>
    </source>
</evidence>
<dbReference type="InterPro" id="IPR035102">
    <property type="entry name" value="Phosphomevalonate_kinase"/>
</dbReference>
<dbReference type="Pfam" id="PF00288">
    <property type="entry name" value="GHMP_kinases_N"/>
    <property type="match status" value="1"/>
</dbReference>
<dbReference type="InterPro" id="IPR036554">
    <property type="entry name" value="GHMP_kinase_C_sf"/>
</dbReference>
<dbReference type="Proteomes" id="UP000078561">
    <property type="component" value="Unassembled WGS sequence"/>
</dbReference>
<keyword evidence="8" id="KW-0067">ATP-binding</keyword>
<evidence type="ECO:0000256" key="10">
    <source>
        <dbReference type="ARBA" id="ARBA00023098"/>
    </source>
</evidence>
<dbReference type="GO" id="GO:0019287">
    <property type="term" value="P:isopentenyl diphosphate biosynthetic process, mevalonate pathway"/>
    <property type="evidence" value="ECO:0007669"/>
    <property type="project" value="UniProtKB-UniRule"/>
</dbReference>
<dbReference type="InterPro" id="IPR006204">
    <property type="entry name" value="GHMP_kinase_N_dom"/>
</dbReference>
<dbReference type="SUPFAM" id="SSF54211">
    <property type="entry name" value="Ribosomal protein S5 domain 2-like"/>
    <property type="match status" value="1"/>
</dbReference>
<evidence type="ECO:0000256" key="3">
    <source>
        <dbReference type="ARBA" id="ARBA00012958"/>
    </source>
</evidence>
<evidence type="ECO:0000256" key="5">
    <source>
        <dbReference type="ARBA" id="ARBA00022679"/>
    </source>
</evidence>
<dbReference type="AlphaFoldDB" id="A0A163M7T2"/>
<evidence type="ECO:0000256" key="1">
    <source>
        <dbReference type="ARBA" id="ARBA00005017"/>
    </source>
</evidence>
<keyword evidence="5 13" id="KW-0808">Transferase</keyword>
<dbReference type="FunCoup" id="A0A163M7T2">
    <property type="interactions" value="104"/>
</dbReference>
<protein>
    <recommendedName>
        <fullName evidence="3 13">Phosphomevalonate kinase</fullName>
        <ecNumber evidence="3 13">2.7.4.2</ecNumber>
    </recommendedName>
</protein>
<dbReference type="OMA" id="LVIHRTM"/>
<keyword evidence="9 13" id="KW-0752">Steroid biosynthesis</keyword>
<dbReference type="STRING" id="4829.A0A163M7T2"/>
<proteinExistence type="inferred from homology"/>
<dbReference type="GO" id="GO:0010142">
    <property type="term" value="P:farnesyl diphosphate biosynthetic process, mevalonate pathway"/>
    <property type="evidence" value="ECO:0007669"/>
    <property type="project" value="TreeGrafter"/>
</dbReference>
<dbReference type="UniPathway" id="UPA00057">
    <property type="reaction ID" value="UER00099"/>
</dbReference>
<comment type="similarity">
    <text evidence="2 13">Belongs to the GHMP kinase family. Mevalonate kinase subfamily.</text>
</comment>
<dbReference type="EMBL" id="LT553674">
    <property type="protein sequence ID" value="SAM02169.1"/>
    <property type="molecule type" value="Genomic_DNA"/>
</dbReference>
<dbReference type="GO" id="GO:0006696">
    <property type="term" value="P:ergosterol biosynthetic process"/>
    <property type="evidence" value="ECO:0007669"/>
    <property type="project" value="TreeGrafter"/>
</dbReference>
<dbReference type="Gene3D" id="3.30.230.10">
    <property type="match status" value="1"/>
</dbReference>
<evidence type="ECO:0000313" key="16">
    <source>
        <dbReference type="EMBL" id="SAM02169.1"/>
    </source>
</evidence>
<dbReference type="Pfam" id="PF08544">
    <property type="entry name" value="GHMP_kinases_C"/>
    <property type="match status" value="1"/>
</dbReference>
<keyword evidence="6" id="KW-0547">Nucleotide-binding</keyword>
<dbReference type="OrthoDB" id="10262935at2759"/>
<dbReference type="EC" id="2.7.4.2" evidence="3 13"/>
<evidence type="ECO:0000256" key="6">
    <source>
        <dbReference type="ARBA" id="ARBA00022741"/>
    </source>
</evidence>
<name>A0A163M7T2_ABSGL</name>
<gene>
    <name evidence="16" type="primary">ABSGL_07932.1 scaffold 9181</name>
</gene>
<evidence type="ECO:0000259" key="15">
    <source>
        <dbReference type="Pfam" id="PF08544"/>
    </source>
</evidence>
<comment type="pathway">
    <text evidence="1 13">Isoprenoid biosynthesis; isopentenyl diphosphate biosynthesis via mevalonate pathway; isopentenyl diphosphate from (R)-mevalonate: step 2/3.</text>
</comment>
<dbReference type="GO" id="GO:0005777">
    <property type="term" value="C:peroxisome"/>
    <property type="evidence" value="ECO:0007669"/>
    <property type="project" value="TreeGrafter"/>
</dbReference>
<keyword evidence="11 13" id="KW-0753">Steroid metabolism</keyword>
<evidence type="ECO:0000259" key="14">
    <source>
        <dbReference type="Pfam" id="PF00288"/>
    </source>
</evidence>
<evidence type="ECO:0000256" key="8">
    <source>
        <dbReference type="ARBA" id="ARBA00022840"/>
    </source>
</evidence>
<dbReference type="Gene3D" id="3.30.70.890">
    <property type="entry name" value="GHMP kinase, C-terminal domain"/>
    <property type="match status" value="1"/>
</dbReference>
<dbReference type="InterPro" id="IPR016005">
    <property type="entry name" value="Erg8"/>
</dbReference>
<keyword evidence="7 13" id="KW-0418">Kinase</keyword>
<reference evidence="16" key="1">
    <citation type="submission" date="2016-04" db="EMBL/GenBank/DDBJ databases">
        <authorList>
            <person name="Evans L.H."/>
            <person name="Alamgir A."/>
            <person name="Owens N."/>
            <person name="Weber N.D."/>
            <person name="Virtaneva K."/>
            <person name="Barbian K."/>
            <person name="Babar A."/>
            <person name="Rosenke K."/>
        </authorList>
    </citation>
    <scope>NUCLEOTIDE SEQUENCE [LARGE SCALE GENOMIC DNA]</scope>
    <source>
        <strain evidence="16">CBS 101.48</strain>
    </source>
</reference>
<keyword evidence="17" id="KW-1185">Reference proteome</keyword>
<evidence type="ECO:0000256" key="7">
    <source>
        <dbReference type="ARBA" id="ARBA00022777"/>
    </source>
</evidence>
<dbReference type="NCBIfam" id="TIGR01219">
    <property type="entry name" value="Pmev_kin_ERG8"/>
    <property type="match status" value="1"/>
</dbReference>
<sequence length="483" mass="52697">MVTSSTDRQQRQPITIASAPGKVLVTGGYLVLDQQYTGLVIGTSARFYTVIRTLGGDKAQGTIKVRSPQFNQATWEYTASVSQENTLLFAPKPSESSNKFVQTCLRFALIVVLQSMDVTLFNQILKEGLDISIVGDNDFYSQREELEKLGLSIKKASSREQLTAFCDTHATLGSVNKTGLGSSAALTTSLVAALFLHFGVLSDLDQEKNLTLVHNVAQFVHCFAQGKVGSGFDVSAAVYGSHRYQRFDPSILAPIMDENVDPTVLNKALSHDNNRWDNKVLSISLPPRFQMILADIDAGSHTPTLVSKVLKWHKEQPEKANKLWNELGAYNSKVEQHFRDLKSASTNDESAYTESLAELAQLPASQWAKGSSDNKVQQLMVDLVTDFTKVRELLQQMSAATGVPIEPTEQTELLDQCMAVPGTVMAGVPGAGGYDAIYCIVLSDEAKESVHQIWEQWAGCSVSPLLCQADSKGVTVVDPKADS</sequence>